<organism evidence="4">
    <name type="scientific">viral metagenome</name>
    <dbReference type="NCBI Taxonomy" id="1070528"/>
    <lineage>
        <taxon>unclassified sequences</taxon>
        <taxon>metagenomes</taxon>
        <taxon>organismal metagenomes</taxon>
    </lineage>
</organism>
<feature type="domain" description="SUI1" evidence="3">
    <location>
        <begin position="15"/>
        <end position="85"/>
    </location>
</feature>
<evidence type="ECO:0000256" key="1">
    <source>
        <dbReference type="ARBA" id="ARBA00005422"/>
    </source>
</evidence>
<dbReference type="PANTHER" id="PTHR10388">
    <property type="entry name" value="EUKARYOTIC TRANSLATION INITIATION FACTOR SUI1"/>
    <property type="match status" value="1"/>
</dbReference>
<dbReference type="SUPFAM" id="SSF55159">
    <property type="entry name" value="eIF1-like"/>
    <property type="match status" value="1"/>
</dbReference>
<dbReference type="InterPro" id="IPR001950">
    <property type="entry name" value="SUI1"/>
</dbReference>
<dbReference type="Gene3D" id="3.30.780.10">
    <property type="entry name" value="SUI1-like domain"/>
    <property type="match status" value="1"/>
</dbReference>
<accession>A0A6C0KG42</accession>
<name>A0A6C0KG42_9ZZZZ</name>
<sequence>MNSIDFDEKKDSFNVHISIQQRNAKKNITIVSGFPDTYDLPKILKYIKKIYKCGGSLVKDKTENTVIQVSGDQRQNIRAFFIECDVVDEPNIILHGF</sequence>
<evidence type="ECO:0000256" key="2">
    <source>
        <dbReference type="ARBA" id="ARBA00022917"/>
    </source>
</evidence>
<dbReference type="EMBL" id="MN740867">
    <property type="protein sequence ID" value="QHU15650.1"/>
    <property type="molecule type" value="Genomic_DNA"/>
</dbReference>
<dbReference type="Pfam" id="PF01253">
    <property type="entry name" value="SUI1"/>
    <property type="match status" value="1"/>
</dbReference>
<dbReference type="InterPro" id="IPR036877">
    <property type="entry name" value="SUI1_dom_sf"/>
</dbReference>
<dbReference type="InterPro" id="IPR005874">
    <property type="entry name" value="SUI1_euk"/>
</dbReference>
<protein>
    <recommendedName>
        <fullName evidence="3">SUI1 domain-containing protein</fullName>
    </recommendedName>
</protein>
<dbReference type="PROSITE" id="PS50296">
    <property type="entry name" value="SUI1"/>
    <property type="match status" value="1"/>
</dbReference>
<evidence type="ECO:0000313" key="4">
    <source>
        <dbReference type="EMBL" id="QHU15650.1"/>
    </source>
</evidence>
<reference evidence="4" key="1">
    <citation type="journal article" date="2020" name="Nature">
        <title>Giant virus diversity and host interactions through global metagenomics.</title>
        <authorList>
            <person name="Schulz F."/>
            <person name="Roux S."/>
            <person name="Paez-Espino D."/>
            <person name="Jungbluth S."/>
            <person name="Walsh D.A."/>
            <person name="Denef V.J."/>
            <person name="McMahon K.D."/>
            <person name="Konstantinidis K.T."/>
            <person name="Eloe-Fadrosh E.A."/>
            <person name="Kyrpides N.C."/>
            <person name="Woyke T."/>
        </authorList>
    </citation>
    <scope>NUCLEOTIDE SEQUENCE</scope>
    <source>
        <strain evidence="4">GVMAG-S-3300010158-109</strain>
    </source>
</reference>
<proteinExistence type="inferred from homology"/>
<evidence type="ECO:0000259" key="3">
    <source>
        <dbReference type="PROSITE" id="PS50296"/>
    </source>
</evidence>
<comment type="similarity">
    <text evidence="1">Belongs to the SUI1 family.</text>
</comment>
<dbReference type="CDD" id="cd11566">
    <property type="entry name" value="eIF1_SUI1"/>
    <property type="match status" value="1"/>
</dbReference>
<dbReference type="GO" id="GO:0003743">
    <property type="term" value="F:translation initiation factor activity"/>
    <property type="evidence" value="ECO:0007669"/>
    <property type="project" value="InterPro"/>
</dbReference>
<dbReference type="AlphaFoldDB" id="A0A6C0KG42"/>
<keyword evidence="2" id="KW-0648">Protein biosynthesis</keyword>